<comment type="pathway">
    <text evidence="7">Quinol/quinone metabolism; 1,4-dihydroxy-2-naphthoate biosynthesis; 1,4-dihydroxy-2-naphthoate from chorismate: step 2/7.</text>
</comment>
<dbReference type="InterPro" id="IPR012001">
    <property type="entry name" value="Thiamin_PyroP_enz_TPP-bd_dom"/>
</dbReference>
<keyword evidence="6 7" id="KW-0464">Manganese</keyword>
<dbReference type="CDD" id="cd02009">
    <property type="entry name" value="TPP_SHCHC_synthase"/>
    <property type="match status" value="1"/>
</dbReference>
<comment type="subunit">
    <text evidence="7">Homodimer.</text>
</comment>
<dbReference type="InterPro" id="IPR029061">
    <property type="entry name" value="THDP-binding"/>
</dbReference>
<evidence type="ECO:0000256" key="1">
    <source>
        <dbReference type="ARBA" id="ARBA00022428"/>
    </source>
</evidence>
<comment type="caution">
    <text evidence="10">The sequence shown here is derived from an EMBL/GenBank/DDBJ whole genome shotgun (WGS) entry which is preliminary data.</text>
</comment>
<gene>
    <name evidence="7" type="primary">menD</name>
    <name evidence="10" type="ORF">WN59_03225</name>
</gene>
<protein>
    <recommendedName>
        <fullName evidence="7">2-succinyl-5-enolpyruvyl-6-hydroxy-3-cyclohexene-1-carboxylate synthase</fullName>
        <shortName evidence="7">SEPHCHC synthase</shortName>
        <ecNumber evidence="7">2.2.1.9</ecNumber>
    </recommendedName>
    <alternativeName>
        <fullName evidence="7">Menaquinone biosynthesis protein MenD</fullName>
    </alternativeName>
</protein>
<dbReference type="GO" id="GO:0009234">
    <property type="term" value="P:menaquinone biosynthetic process"/>
    <property type="evidence" value="ECO:0007669"/>
    <property type="project" value="UniProtKB-UniRule"/>
</dbReference>
<feature type="domain" description="Thiamine pyrophosphate enzyme N-terminal TPP-binding" evidence="9">
    <location>
        <begin position="14"/>
        <end position="123"/>
    </location>
</feature>
<dbReference type="GO" id="GO:0030145">
    <property type="term" value="F:manganese ion binding"/>
    <property type="evidence" value="ECO:0007669"/>
    <property type="project" value="UniProtKB-UniRule"/>
</dbReference>
<reference evidence="10 11" key="1">
    <citation type="submission" date="2015-04" db="EMBL/GenBank/DDBJ databases">
        <title>Taxonomic description and genome sequence of Salinicoccus sediminis sp. nov., a novel hyper halotolerant bacterium isolated from marine sediment.</title>
        <authorList>
            <person name="Mathan Kumar R."/>
            <person name="Kaur G."/>
            <person name="Kumar N."/>
            <person name="Kumar A."/>
            <person name="Singh N.K."/>
            <person name="Kaur N."/>
            <person name="Mayilraj S."/>
        </authorList>
    </citation>
    <scope>NUCLEOTIDE SEQUENCE [LARGE SCALE GENOMIC DNA]</scope>
    <source>
        <strain evidence="10 11">SV-16</strain>
    </source>
</reference>
<dbReference type="AlphaFoldDB" id="A0A0M2SQC0"/>
<keyword evidence="3 7" id="KW-0479">Metal-binding</keyword>
<dbReference type="UniPathway" id="UPA00079"/>
<comment type="cofactor">
    <cofactor evidence="7">
        <name>Mg(2+)</name>
        <dbReference type="ChEBI" id="CHEBI:18420"/>
    </cofactor>
    <cofactor evidence="7">
        <name>Mn(2+)</name>
        <dbReference type="ChEBI" id="CHEBI:29035"/>
    </cofactor>
</comment>
<dbReference type="Pfam" id="PF02775">
    <property type="entry name" value="TPP_enzyme_C"/>
    <property type="match status" value="1"/>
</dbReference>
<keyword evidence="11" id="KW-1185">Reference proteome</keyword>
<dbReference type="HAMAP" id="MF_01659">
    <property type="entry name" value="MenD"/>
    <property type="match status" value="1"/>
</dbReference>
<dbReference type="PANTHER" id="PTHR42916:SF1">
    <property type="entry name" value="PROTEIN PHYLLO, CHLOROPLASTIC"/>
    <property type="match status" value="1"/>
</dbReference>
<sequence>MSHQEVLTKQVFTLIDVLWSYGMEEVIISPGSRSTPIAIAAELHPSIRTHVHPDERSAAFFALGLAKADRSPVGLICTSGTAAANYTPAMAEAGLSHIPLIALTADRPHELRDIGAPQSITQNNMYSNYVKFFTELPLADMHESLADLIESKILQCSRFFTGTHTGPVHINIPVREPSMPDVSRTGLFNREQKTLPEYKMTDASVKPFQGTGLLLIGETREDISDIGGIIDRENLTVILDPRQHLRGFLKNAVTHHDLIFNVLSEAQYGFIEENVDFILRIGEPLTSKAANKFLSSTNVPQYVLSEVQEVKTYPVAPAASYIGNVSDTLEQIEFSGGAPDFKKWMSHIDASVKHFIDENIGDFTDEGRFTYDIIQKTGPATNFFLSSSMPIRDVERYDTLNVHPVYSNRGANGIDGVVSTALGTALSRPVTLIIGDVALYHDMNGLMMAKLEEIDINIIVFNNNGGGIFSFLPQHADKDHFERLFGTPLDLDFSHAAALYGFDHVSIADVEELDAELLNRSGRNMIEIKTDRDKNLFEHQKLKEEIGKMVRAIGT</sequence>
<organism evidence="10 11">
    <name type="scientific">Salinicoccus sediminis</name>
    <dbReference type="NCBI Taxonomy" id="1432562"/>
    <lineage>
        <taxon>Bacteria</taxon>
        <taxon>Bacillati</taxon>
        <taxon>Bacillota</taxon>
        <taxon>Bacilli</taxon>
        <taxon>Bacillales</taxon>
        <taxon>Staphylococcaceae</taxon>
        <taxon>Salinicoccus</taxon>
    </lineage>
</organism>
<evidence type="ECO:0000256" key="7">
    <source>
        <dbReference type="HAMAP-Rule" id="MF_01659"/>
    </source>
</evidence>
<dbReference type="Pfam" id="PF02776">
    <property type="entry name" value="TPP_enzyme_N"/>
    <property type="match status" value="1"/>
</dbReference>
<dbReference type="EC" id="2.2.1.9" evidence="7"/>
<keyword evidence="4 7" id="KW-0460">Magnesium</keyword>
<comment type="catalytic activity">
    <reaction evidence="7">
        <text>isochorismate + 2-oxoglutarate + H(+) = 5-enolpyruvoyl-6-hydroxy-2-succinyl-cyclohex-3-ene-1-carboxylate + CO2</text>
        <dbReference type="Rhea" id="RHEA:25593"/>
        <dbReference type="ChEBI" id="CHEBI:15378"/>
        <dbReference type="ChEBI" id="CHEBI:16526"/>
        <dbReference type="ChEBI" id="CHEBI:16810"/>
        <dbReference type="ChEBI" id="CHEBI:29780"/>
        <dbReference type="ChEBI" id="CHEBI:58818"/>
        <dbReference type="EC" id="2.2.1.9"/>
    </reaction>
</comment>
<dbReference type="PIRSF" id="PIRSF004983">
    <property type="entry name" value="MenD"/>
    <property type="match status" value="1"/>
</dbReference>
<comment type="pathway">
    <text evidence="7">Quinol/quinone metabolism; menaquinone biosynthesis.</text>
</comment>
<evidence type="ECO:0000256" key="3">
    <source>
        <dbReference type="ARBA" id="ARBA00022723"/>
    </source>
</evidence>
<comment type="cofactor">
    <cofactor evidence="7">
        <name>thiamine diphosphate</name>
        <dbReference type="ChEBI" id="CHEBI:58937"/>
    </cofactor>
    <text evidence="7">Binds 1 thiamine pyrophosphate per subunit.</text>
</comment>
<dbReference type="OrthoDB" id="9791859at2"/>
<evidence type="ECO:0000313" key="11">
    <source>
        <dbReference type="Proteomes" id="UP000034287"/>
    </source>
</evidence>
<comment type="similarity">
    <text evidence="7">Belongs to the TPP enzyme family. MenD subfamily.</text>
</comment>
<dbReference type="UniPathway" id="UPA01057">
    <property type="reaction ID" value="UER00164"/>
</dbReference>
<proteinExistence type="inferred from homology"/>
<dbReference type="GO" id="GO:0000287">
    <property type="term" value="F:magnesium ion binding"/>
    <property type="evidence" value="ECO:0007669"/>
    <property type="project" value="UniProtKB-UniRule"/>
</dbReference>
<comment type="function">
    <text evidence="7">Catalyzes the thiamine diphosphate-dependent decarboxylation of 2-oxoglutarate and the subsequent addition of the resulting succinic semialdehyde-thiamine pyrophosphate anion to isochorismate to yield 2-succinyl-5-enolpyruvyl-6-hydroxy-3-cyclohexene-1-carboxylate (SEPHCHC).</text>
</comment>
<dbReference type="Proteomes" id="UP000034287">
    <property type="component" value="Unassembled WGS sequence"/>
</dbReference>
<dbReference type="SUPFAM" id="SSF52518">
    <property type="entry name" value="Thiamin diphosphate-binding fold (THDP-binding)"/>
    <property type="match status" value="2"/>
</dbReference>
<dbReference type="CDD" id="cd07037">
    <property type="entry name" value="TPP_PYR_MenD"/>
    <property type="match status" value="1"/>
</dbReference>
<dbReference type="STRING" id="1432562.WN59_03225"/>
<dbReference type="PANTHER" id="PTHR42916">
    <property type="entry name" value="2-SUCCINYL-5-ENOLPYRUVYL-6-HYDROXY-3-CYCLOHEXENE-1-CARBOXYLATE SYNTHASE"/>
    <property type="match status" value="1"/>
</dbReference>
<dbReference type="PATRIC" id="fig|1432562.3.peg.661"/>
<keyword evidence="5 7" id="KW-0786">Thiamine pyrophosphate</keyword>
<evidence type="ECO:0000256" key="6">
    <source>
        <dbReference type="ARBA" id="ARBA00023211"/>
    </source>
</evidence>
<evidence type="ECO:0000256" key="5">
    <source>
        <dbReference type="ARBA" id="ARBA00023052"/>
    </source>
</evidence>
<evidence type="ECO:0000259" key="9">
    <source>
        <dbReference type="Pfam" id="PF02776"/>
    </source>
</evidence>
<keyword evidence="2 7" id="KW-0808">Transferase</keyword>
<evidence type="ECO:0000259" key="8">
    <source>
        <dbReference type="Pfam" id="PF02775"/>
    </source>
</evidence>
<dbReference type="EMBL" id="LAYZ01000001">
    <property type="protein sequence ID" value="KKK35841.1"/>
    <property type="molecule type" value="Genomic_DNA"/>
</dbReference>
<dbReference type="Gene3D" id="3.40.50.1220">
    <property type="entry name" value="TPP-binding domain"/>
    <property type="match status" value="1"/>
</dbReference>
<dbReference type="InterPro" id="IPR011766">
    <property type="entry name" value="TPP_enzyme_TPP-bd"/>
</dbReference>
<evidence type="ECO:0000256" key="2">
    <source>
        <dbReference type="ARBA" id="ARBA00022679"/>
    </source>
</evidence>
<evidence type="ECO:0000313" key="10">
    <source>
        <dbReference type="EMBL" id="KKK35841.1"/>
    </source>
</evidence>
<evidence type="ECO:0000256" key="4">
    <source>
        <dbReference type="ARBA" id="ARBA00022842"/>
    </source>
</evidence>
<accession>A0A0M2SQC0</accession>
<keyword evidence="1 7" id="KW-0474">Menaquinone biosynthesis</keyword>
<dbReference type="NCBIfam" id="TIGR00173">
    <property type="entry name" value="menD"/>
    <property type="match status" value="1"/>
</dbReference>
<name>A0A0M2SQC0_9STAP</name>
<dbReference type="GO" id="GO:0030976">
    <property type="term" value="F:thiamine pyrophosphate binding"/>
    <property type="evidence" value="ECO:0007669"/>
    <property type="project" value="UniProtKB-UniRule"/>
</dbReference>
<dbReference type="RefSeq" id="WP_046512457.1">
    <property type="nucleotide sequence ID" value="NZ_LAYZ01000001.1"/>
</dbReference>
<feature type="domain" description="Thiamine pyrophosphate enzyme TPP-binding" evidence="8">
    <location>
        <begin position="418"/>
        <end position="517"/>
    </location>
</feature>
<dbReference type="Gene3D" id="3.40.50.970">
    <property type="match status" value="2"/>
</dbReference>
<dbReference type="GO" id="GO:0070204">
    <property type="term" value="F:2-succinyl-5-enolpyruvyl-6-hydroxy-3-cyclohexene-1-carboxylic-acid synthase activity"/>
    <property type="evidence" value="ECO:0007669"/>
    <property type="project" value="UniProtKB-UniRule"/>
</dbReference>
<dbReference type="InterPro" id="IPR004433">
    <property type="entry name" value="MenaQ_synth_MenD"/>
</dbReference>